<organism evidence="8 9">
    <name type="scientific">Leptobrachium leishanense</name>
    <name type="common">Leishan spiny toad</name>
    <dbReference type="NCBI Taxonomy" id="445787"/>
    <lineage>
        <taxon>Eukaryota</taxon>
        <taxon>Metazoa</taxon>
        <taxon>Chordata</taxon>
        <taxon>Craniata</taxon>
        <taxon>Vertebrata</taxon>
        <taxon>Euteleostomi</taxon>
        <taxon>Amphibia</taxon>
        <taxon>Batrachia</taxon>
        <taxon>Anura</taxon>
        <taxon>Pelobatoidea</taxon>
        <taxon>Megophryidae</taxon>
        <taxon>Leptobrachium</taxon>
    </lineage>
</organism>
<dbReference type="SUPFAM" id="SSF56801">
    <property type="entry name" value="Acetyl-CoA synthetase-like"/>
    <property type="match status" value="1"/>
</dbReference>
<accession>A0A8C5QU42</accession>
<dbReference type="InterPro" id="IPR042099">
    <property type="entry name" value="ANL_N_sf"/>
</dbReference>
<keyword evidence="3" id="KW-0443">Lipid metabolism</keyword>
<dbReference type="GeneTree" id="ENSGT00940000157947"/>
<comment type="similarity">
    <text evidence="1">Belongs to the ATP-dependent AMP-binding enzyme family.</text>
</comment>
<evidence type="ECO:0000259" key="7">
    <source>
        <dbReference type="Pfam" id="PF00501"/>
    </source>
</evidence>
<dbReference type="PROSITE" id="PS00455">
    <property type="entry name" value="AMP_BINDING"/>
    <property type="match status" value="1"/>
</dbReference>
<keyword evidence="2" id="KW-0436">Ligase</keyword>
<evidence type="ECO:0000256" key="6">
    <source>
        <dbReference type="ARBA" id="ARBA00048666"/>
    </source>
</evidence>
<evidence type="ECO:0000256" key="1">
    <source>
        <dbReference type="ARBA" id="ARBA00006432"/>
    </source>
</evidence>
<dbReference type="GO" id="GO:0008206">
    <property type="term" value="P:bile acid metabolic process"/>
    <property type="evidence" value="ECO:0007669"/>
    <property type="project" value="TreeGrafter"/>
</dbReference>
<dbReference type="OrthoDB" id="288590at2759"/>
<dbReference type="GO" id="GO:0044539">
    <property type="term" value="P:long-chain fatty acid import into cell"/>
    <property type="evidence" value="ECO:0007669"/>
    <property type="project" value="TreeGrafter"/>
</dbReference>
<dbReference type="Proteomes" id="UP000694569">
    <property type="component" value="Unplaced"/>
</dbReference>
<dbReference type="Gene3D" id="3.40.50.12780">
    <property type="entry name" value="N-terminal domain of ligase-like"/>
    <property type="match status" value="1"/>
</dbReference>
<evidence type="ECO:0000313" key="9">
    <source>
        <dbReference type="Proteomes" id="UP000694569"/>
    </source>
</evidence>
<protein>
    <recommendedName>
        <fullName evidence="5">Long-chain-fatty-acid--CoA ligase</fullName>
    </recommendedName>
</protein>
<dbReference type="PANTHER" id="PTHR43107:SF4">
    <property type="entry name" value="LONG-CHAIN FATTY ACID TRANSPORT PROTEIN 2"/>
    <property type="match status" value="1"/>
</dbReference>
<reference evidence="8" key="2">
    <citation type="submission" date="2025-09" db="UniProtKB">
        <authorList>
            <consortium name="Ensembl"/>
        </authorList>
    </citation>
    <scope>IDENTIFICATION</scope>
</reference>
<comment type="catalytic activity">
    <reaction evidence="4">
        <text>a very long-chain fatty acid + ATP + CoA = a very long-chain fatty acyl-CoA + AMP + diphosphate</text>
        <dbReference type="Rhea" id="RHEA:54536"/>
        <dbReference type="ChEBI" id="CHEBI:30616"/>
        <dbReference type="ChEBI" id="CHEBI:33019"/>
        <dbReference type="ChEBI" id="CHEBI:57287"/>
        <dbReference type="ChEBI" id="CHEBI:58950"/>
        <dbReference type="ChEBI" id="CHEBI:138261"/>
        <dbReference type="ChEBI" id="CHEBI:456215"/>
    </reaction>
    <physiologicalReaction direction="left-to-right" evidence="4">
        <dbReference type="Rhea" id="RHEA:54537"/>
    </physiologicalReaction>
</comment>
<dbReference type="InterPro" id="IPR000873">
    <property type="entry name" value="AMP-dep_synth/lig_dom"/>
</dbReference>
<dbReference type="GO" id="GO:0005789">
    <property type="term" value="C:endoplasmic reticulum membrane"/>
    <property type="evidence" value="ECO:0007669"/>
    <property type="project" value="TreeGrafter"/>
</dbReference>
<evidence type="ECO:0000256" key="2">
    <source>
        <dbReference type="ARBA" id="ARBA00022598"/>
    </source>
</evidence>
<dbReference type="Pfam" id="PF00501">
    <property type="entry name" value="AMP-binding"/>
    <property type="match status" value="1"/>
</dbReference>
<reference evidence="8" key="1">
    <citation type="submission" date="2025-08" db="UniProtKB">
        <authorList>
            <consortium name="Ensembl"/>
        </authorList>
    </citation>
    <scope>IDENTIFICATION</scope>
</reference>
<dbReference type="GO" id="GO:0005886">
    <property type="term" value="C:plasma membrane"/>
    <property type="evidence" value="ECO:0007669"/>
    <property type="project" value="TreeGrafter"/>
</dbReference>
<feature type="domain" description="AMP-dependent synthetase/ligase" evidence="7">
    <location>
        <begin position="69"/>
        <end position="389"/>
    </location>
</feature>
<proteinExistence type="inferred from homology"/>
<dbReference type="AlphaFoldDB" id="A0A8C5QU42"/>
<comment type="catalytic activity">
    <reaction evidence="6">
        <text>tetracosanoate + ATP + CoA = tetracosanoyl-CoA + AMP + diphosphate</text>
        <dbReference type="Rhea" id="RHEA:33639"/>
        <dbReference type="ChEBI" id="CHEBI:30616"/>
        <dbReference type="ChEBI" id="CHEBI:31014"/>
        <dbReference type="ChEBI" id="CHEBI:33019"/>
        <dbReference type="ChEBI" id="CHEBI:57287"/>
        <dbReference type="ChEBI" id="CHEBI:65052"/>
        <dbReference type="ChEBI" id="CHEBI:456215"/>
    </reaction>
    <physiologicalReaction direction="left-to-right" evidence="6">
        <dbReference type="Rhea" id="RHEA:33640"/>
    </physiologicalReaction>
</comment>
<dbReference type="GO" id="GO:0005324">
    <property type="term" value="F:long-chain fatty acid transmembrane transporter activity"/>
    <property type="evidence" value="ECO:0007669"/>
    <property type="project" value="TreeGrafter"/>
</dbReference>
<dbReference type="GO" id="GO:0004467">
    <property type="term" value="F:long-chain fatty acid-CoA ligase activity"/>
    <property type="evidence" value="ECO:0007669"/>
    <property type="project" value="TreeGrafter"/>
</dbReference>
<dbReference type="Ensembl" id="ENSLLET00000044100.1">
    <property type="protein sequence ID" value="ENSLLEP00000042404.1"/>
    <property type="gene ID" value="ENSLLEG00000026973.1"/>
</dbReference>
<name>A0A8C5QU42_9ANUR</name>
<sequence length="425" mass="48182">MRAVSSVRMSNMKTGLLGLPVLWLLRRIFFPYLWKDLHFFYRALQYMKYTDDFLKRIPPFLVLDKFYLRVSAQPDKNFIFYQEEVYTYRDIDLKSNQLAWALKQHSNLEEGQCVAIFLGNEPAYIWTWLGLAKIGCPVACLNYNIRAKSFLHCFRASRAKVLIAGPELKDAVEEVLPTLTEEGVQVYYLSRESPTDGVESLLDKVEAASDQPVPASYRSKVNIQSPALYIYTSGTTGLPKAAVISQGRLLVSSSLTTLSGVSSDDVLYITLPLYHSTGLMIGVRGCIEQGASLVLRNKFSVNHFWDDCRRYNVTVVHYVGELLRYLCNTPKKDSDKDHCVRLALGNGLRSDVWKEFHDRFGNISIFEFYASTEGNAVFYNYIGKPGAIGKSSFFHKVKTSTPSFYHVCLFISQGIVCSEGAGFFF</sequence>
<keyword evidence="9" id="KW-1185">Reference proteome</keyword>
<dbReference type="PANTHER" id="PTHR43107">
    <property type="entry name" value="LONG-CHAIN FATTY ACID TRANSPORT PROTEIN"/>
    <property type="match status" value="1"/>
</dbReference>
<evidence type="ECO:0000256" key="3">
    <source>
        <dbReference type="ARBA" id="ARBA00023098"/>
    </source>
</evidence>
<evidence type="ECO:0000313" key="8">
    <source>
        <dbReference type="Ensembl" id="ENSLLEP00000042404.1"/>
    </source>
</evidence>
<evidence type="ECO:0000256" key="4">
    <source>
        <dbReference type="ARBA" id="ARBA00036527"/>
    </source>
</evidence>
<evidence type="ECO:0000256" key="5">
    <source>
        <dbReference type="ARBA" id="ARBA00041297"/>
    </source>
</evidence>
<dbReference type="InterPro" id="IPR020845">
    <property type="entry name" value="AMP-binding_CS"/>
</dbReference>